<name>A0A1Y2C0W9_9FUNG</name>
<dbReference type="SUPFAM" id="SSF55874">
    <property type="entry name" value="ATPase domain of HSP90 chaperone/DNA topoisomerase II/histidine kinase"/>
    <property type="match status" value="1"/>
</dbReference>
<feature type="transmembrane region" description="Helical" evidence="3">
    <location>
        <begin position="160"/>
        <end position="183"/>
    </location>
</feature>
<comment type="caution">
    <text evidence="4">The sequence shown here is derived from an EMBL/GenBank/DDBJ whole genome shotgun (WGS) entry which is preliminary data.</text>
</comment>
<protein>
    <submittedName>
        <fullName evidence="4">Uncharacterized protein</fullName>
    </submittedName>
</protein>
<feature type="transmembrane region" description="Helical" evidence="3">
    <location>
        <begin position="328"/>
        <end position="345"/>
    </location>
</feature>
<organism evidence="4 5">
    <name type="scientific">Rhizoclosmatium globosum</name>
    <dbReference type="NCBI Taxonomy" id="329046"/>
    <lineage>
        <taxon>Eukaryota</taxon>
        <taxon>Fungi</taxon>
        <taxon>Fungi incertae sedis</taxon>
        <taxon>Chytridiomycota</taxon>
        <taxon>Chytridiomycota incertae sedis</taxon>
        <taxon>Chytridiomycetes</taxon>
        <taxon>Chytridiales</taxon>
        <taxon>Chytriomycetaceae</taxon>
        <taxon>Rhizoclosmatium</taxon>
    </lineage>
</organism>
<proteinExistence type="predicted"/>
<gene>
    <name evidence="4" type="ORF">BCR33DRAFT_356696</name>
</gene>
<feature type="transmembrane region" description="Helical" evidence="3">
    <location>
        <begin position="290"/>
        <end position="308"/>
    </location>
</feature>
<dbReference type="InterPro" id="IPR036890">
    <property type="entry name" value="HATPase_C_sf"/>
</dbReference>
<keyword evidence="1" id="KW-0597">Phosphoprotein</keyword>
<evidence type="ECO:0000256" key="2">
    <source>
        <dbReference type="SAM" id="Coils"/>
    </source>
</evidence>
<keyword evidence="3" id="KW-0812">Transmembrane</keyword>
<dbReference type="OrthoDB" id="60033at2759"/>
<evidence type="ECO:0000313" key="5">
    <source>
        <dbReference type="Proteomes" id="UP000193642"/>
    </source>
</evidence>
<dbReference type="EMBL" id="MCGO01000034">
    <property type="protein sequence ID" value="ORY40693.1"/>
    <property type="molecule type" value="Genomic_DNA"/>
</dbReference>
<accession>A0A1Y2C0W9</accession>
<feature type="transmembrane region" description="Helical" evidence="3">
    <location>
        <begin position="268"/>
        <end position="285"/>
    </location>
</feature>
<dbReference type="Gene3D" id="3.30.565.10">
    <property type="entry name" value="Histidine kinase-like ATPase, C-terminal domain"/>
    <property type="match status" value="1"/>
</dbReference>
<reference evidence="4 5" key="1">
    <citation type="submission" date="2016-07" db="EMBL/GenBank/DDBJ databases">
        <title>Pervasive Adenine N6-methylation of Active Genes in Fungi.</title>
        <authorList>
            <consortium name="DOE Joint Genome Institute"/>
            <person name="Mondo S.J."/>
            <person name="Dannebaum R.O."/>
            <person name="Kuo R.C."/>
            <person name="Labutti K."/>
            <person name="Haridas S."/>
            <person name="Kuo A."/>
            <person name="Salamov A."/>
            <person name="Ahrendt S.R."/>
            <person name="Lipzen A."/>
            <person name="Sullivan W."/>
            <person name="Andreopoulos W.B."/>
            <person name="Clum A."/>
            <person name="Lindquist E."/>
            <person name="Daum C."/>
            <person name="Ramamoorthy G.K."/>
            <person name="Gryganskyi A."/>
            <person name="Culley D."/>
            <person name="Magnuson J.K."/>
            <person name="James T.Y."/>
            <person name="O'Malley M.A."/>
            <person name="Stajich J.E."/>
            <person name="Spatafora J.W."/>
            <person name="Visel A."/>
            <person name="Grigoriev I.V."/>
        </authorList>
    </citation>
    <scope>NUCLEOTIDE SEQUENCE [LARGE SCALE GENOMIC DNA]</scope>
    <source>
        <strain evidence="4 5">JEL800</strain>
    </source>
</reference>
<keyword evidence="3" id="KW-1133">Transmembrane helix</keyword>
<keyword evidence="5" id="KW-1185">Reference proteome</keyword>
<feature type="transmembrane region" description="Helical" evidence="3">
    <location>
        <begin position="203"/>
        <end position="220"/>
    </location>
</feature>
<evidence type="ECO:0000256" key="3">
    <source>
        <dbReference type="SAM" id="Phobius"/>
    </source>
</evidence>
<dbReference type="STRING" id="329046.A0A1Y2C0W9"/>
<feature type="coiled-coil region" evidence="2">
    <location>
        <begin position="355"/>
        <end position="386"/>
    </location>
</feature>
<evidence type="ECO:0000256" key="1">
    <source>
        <dbReference type="ARBA" id="ARBA00022553"/>
    </source>
</evidence>
<dbReference type="InterPro" id="IPR050956">
    <property type="entry name" value="2C_system_His_kinase"/>
</dbReference>
<feature type="transmembrane region" description="Helical" evidence="3">
    <location>
        <begin position="124"/>
        <end position="148"/>
    </location>
</feature>
<keyword evidence="3" id="KW-0472">Membrane</keyword>
<sequence>MPQSSLPRKQNTRFDTFSTETLTSIRSKVPGHGIGKRPSVGEVDYTFQATRALCLFALAFGMVRISMALSVSGIPMIWTANGVHIAAILVSDIKIAPFVSLGFIAIVFAGLLDYSQVGSNEGSMVTAIEISLIHALESIMLAVVLFAATIMKKNLSESRALFSFIFSSALVQLVFSICRSLLFTLSGGAPNQFNLGQRVLFDWSAGFPGLIIIVPMFSHLGKSELETLRTLINDRNRSICVIVPIIGSCASILLAWGLQVLIGDSAPFLFAYISFFLVYISGYYGGTFGLCFTSACSLTANLGFNFIWQKSQITAVATINQGHLPILHIHSILQITGLIFAFLVLKKDKKYAKALKKFETKTKGLMSELEQHRNDAGATKKNLNTKDAYIPYLCEQFHGPLLNIMTVWETEQEQLSSVSPEFKNSMQASFGVMLSLVDDVLSYSQLEKGLFQLRPTQTDLRQVIHSTLSIVSDMFRQNSIAFEHQLNNVPSLVVIDPLRFEQVLLNVLVTAGQVILQN</sequence>
<dbReference type="PANTHER" id="PTHR43719">
    <property type="entry name" value="TWO-COMPONENT HISTIDINE KINASE"/>
    <property type="match status" value="1"/>
</dbReference>
<keyword evidence="2" id="KW-0175">Coiled coil</keyword>
<feature type="transmembrane region" description="Helical" evidence="3">
    <location>
        <begin position="85"/>
        <end position="112"/>
    </location>
</feature>
<dbReference type="Proteomes" id="UP000193642">
    <property type="component" value="Unassembled WGS sequence"/>
</dbReference>
<feature type="transmembrane region" description="Helical" evidence="3">
    <location>
        <begin position="241"/>
        <end position="262"/>
    </location>
</feature>
<dbReference type="AlphaFoldDB" id="A0A1Y2C0W9"/>
<evidence type="ECO:0000313" key="4">
    <source>
        <dbReference type="EMBL" id="ORY40693.1"/>
    </source>
</evidence>
<dbReference type="PANTHER" id="PTHR43719:SF28">
    <property type="entry name" value="PEROXIDE STRESS-ACTIVATED HISTIDINE KINASE MAK1-RELATED"/>
    <property type="match status" value="1"/>
</dbReference>